<dbReference type="InterPro" id="IPR011001">
    <property type="entry name" value="Saposin-like"/>
</dbReference>
<sequence>MKMILKQFFILIVILGVSEVTVGNEEMIYSEQLERPQCHLLCGLCRRIGRLIKIFLEDEPFIPLTSTVLSQMCKLIPERHWRNKCLDITHYLPRKIYEFAHHMNVTLKCSELGFCHHKHTMLSNSEITSCINDHINYGLSLANSPEYKETIIKNLCTHHAADKHKCFETIESIMTFLLEISI</sequence>
<evidence type="ECO:0000259" key="3">
    <source>
        <dbReference type="PROSITE" id="PS50015"/>
    </source>
</evidence>
<dbReference type="SUPFAM" id="SSF47862">
    <property type="entry name" value="Saposin"/>
    <property type="match status" value="1"/>
</dbReference>
<reference evidence="4" key="1">
    <citation type="submission" date="2022-06" db="EMBL/GenBank/DDBJ databases">
        <authorList>
            <person name="Berger JAMES D."/>
            <person name="Berger JAMES D."/>
        </authorList>
    </citation>
    <scope>NUCLEOTIDE SEQUENCE [LARGE SCALE GENOMIC DNA]</scope>
</reference>
<dbReference type="AlphaFoldDB" id="A0AA85FP52"/>
<keyword evidence="4" id="KW-1185">Reference proteome</keyword>
<dbReference type="Gene3D" id="1.10.225.10">
    <property type="entry name" value="Saposin-like"/>
    <property type="match status" value="1"/>
</dbReference>
<name>A0AA85FP52_9TREM</name>
<evidence type="ECO:0000256" key="2">
    <source>
        <dbReference type="SAM" id="SignalP"/>
    </source>
</evidence>
<dbReference type="WBParaSite" id="SRDH1_55560.1">
    <property type="protein sequence ID" value="SRDH1_55560.1"/>
    <property type="gene ID" value="SRDH1_55560"/>
</dbReference>
<feature type="domain" description="Saposin B-type" evidence="3">
    <location>
        <begin position="38"/>
        <end position="119"/>
    </location>
</feature>
<evidence type="ECO:0000313" key="5">
    <source>
        <dbReference type="WBParaSite" id="SRDH1_55560.1"/>
    </source>
</evidence>
<feature type="signal peptide" evidence="2">
    <location>
        <begin position="1"/>
        <end position="23"/>
    </location>
</feature>
<feature type="chain" id="PRO_5041700641" description="Saposin B-type domain-containing protein" evidence="2">
    <location>
        <begin position="24"/>
        <end position="182"/>
    </location>
</feature>
<accession>A0AA85FP52</accession>
<proteinExistence type="predicted"/>
<dbReference type="PROSITE" id="PS50015">
    <property type="entry name" value="SAP_B"/>
    <property type="match status" value="1"/>
</dbReference>
<keyword evidence="1" id="KW-1015">Disulfide bond</keyword>
<protein>
    <recommendedName>
        <fullName evidence="3">Saposin B-type domain-containing protein</fullName>
    </recommendedName>
</protein>
<dbReference type="Proteomes" id="UP000050792">
    <property type="component" value="Unassembled WGS sequence"/>
</dbReference>
<evidence type="ECO:0000313" key="4">
    <source>
        <dbReference type="Proteomes" id="UP000050792"/>
    </source>
</evidence>
<organism evidence="4 5">
    <name type="scientific">Schistosoma rodhaini</name>
    <dbReference type="NCBI Taxonomy" id="6188"/>
    <lineage>
        <taxon>Eukaryota</taxon>
        <taxon>Metazoa</taxon>
        <taxon>Spiralia</taxon>
        <taxon>Lophotrochozoa</taxon>
        <taxon>Platyhelminthes</taxon>
        <taxon>Trematoda</taxon>
        <taxon>Digenea</taxon>
        <taxon>Strigeidida</taxon>
        <taxon>Schistosomatoidea</taxon>
        <taxon>Schistosomatidae</taxon>
        <taxon>Schistosoma</taxon>
    </lineage>
</organism>
<keyword evidence="2" id="KW-0732">Signal</keyword>
<evidence type="ECO:0000256" key="1">
    <source>
        <dbReference type="ARBA" id="ARBA00023157"/>
    </source>
</evidence>
<dbReference type="InterPro" id="IPR008139">
    <property type="entry name" value="SaposinB_dom"/>
</dbReference>
<reference evidence="5" key="2">
    <citation type="submission" date="2023-11" db="UniProtKB">
        <authorList>
            <consortium name="WormBaseParasite"/>
        </authorList>
    </citation>
    <scope>IDENTIFICATION</scope>
</reference>